<gene>
    <name evidence="2" type="ORF">EJA19_03780</name>
</gene>
<evidence type="ECO:0000313" key="2">
    <source>
        <dbReference type="EMBL" id="RSK42150.1"/>
    </source>
</evidence>
<dbReference type="EMBL" id="RWBG01000001">
    <property type="protein sequence ID" value="RSK42150.1"/>
    <property type="molecule type" value="Genomic_DNA"/>
</dbReference>
<sequence>MTPLEKTKPLVFLSCFFSVLCSFAQGIELKGKLVSNLNVENIHIINQTSHTFSVANKFGEFVIPARKNDTLKITSIQHKPKEIVVTESIYTERFVEVFLEPLTYDLDAVTVGKILTGDLLKDVERVEGQPVTAKMLGIPSYQGKPLTHNERVLNEATTGGGIIPLNPILNGISGRTKKLKKRVTLERRDELLRKVRERLEDEFFQMASLKKASRTDFFYFCAEDPNFTARCKNTNDLEILTFLQEKLQQYKRNLKQ</sequence>
<organism evidence="2 3">
    <name type="scientific">Mangrovimonas spongiae</name>
    <dbReference type="NCBI Taxonomy" id="2494697"/>
    <lineage>
        <taxon>Bacteria</taxon>
        <taxon>Pseudomonadati</taxon>
        <taxon>Bacteroidota</taxon>
        <taxon>Flavobacteriia</taxon>
        <taxon>Flavobacteriales</taxon>
        <taxon>Flavobacteriaceae</taxon>
        <taxon>Mangrovimonas</taxon>
    </lineage>
</organism>
<protein>
    <recommendedName>
        <fullName evidence="4">Carboxypeptidase-like regulatory domain-containing protein</fullName>
    </recommendedName>
</protein>
<evidence type="ECO:0000313" key="3">
    <source>
        <dbReference type="Proteomes" id="UP000270620"/>
    </source>
</evidence>
<proteinExistence type="predicted"/>
<name>A0A3R9N9L7_9FLAO</name>
<dbReference type="OrthoDB" id="1427655at2"/>
<comment type="caution">
    <text evidence="2">The sequence shown here is derived from an EMBL/GenBank/DDBJ whole genome shotgun (WGS) entry which is preliminary data.</text>
</comment>
<feature type="chain" id="PRO_5018614260" description="Carboxypeptidase-like regulatory domain-containing protein" evidence="1">
    <location>
        <begin position="25"/>
        <end position="256"/>
    </location>
</feature>
<reference evidence="2 3" key="1">
    <citation type="submission" date="2018-12" db="EMBL/GenBank/DDBJ databases">
        <title>Mangrovimonas spongiae sp. nov., a novel member of the genus Mangrovimonas isolated from marine sponge.</title>
        <authorList>
            <person name="Zhuang L."/>
            <person name="Luo L."/>
        </authorList>
    </citation>
    <scope>NUCLEOTIDE SEQUENCE [LARGE SCALE GENOMIC DNA]</scope>
    <source>
        <strain evidence="2 3">HN-E26</strain>
    </source>
</reference>
<feature type="signal peptide" evidence="1">
    <location>
        <begin position="1"/>
        <end position="24"/>
    </location>
</feature>
<evidence type="ECO:0008006" key="4">
    <source>
        <dbReference type="Google" id="ProtNLM"/>
    </source>
</evidence>
<accession>A0A3R9N9L7</accession>
<evidence type="ECO:0000256" key="1">
    <source>
        <dbReference type="SAM" id="SignalP"/>
    </source>
</evidence>
<dbReference type="Proteomes" id="UP000270620">
    <property type="component" value="Unassembled WGS sequence"/>
</dbReference>
<keyword evidence="1" id="KW-0732">Signal</keyword>
<keyword evidence="3" id="KW-1185">Reference proteome</keyword>
<dbReference type="AlphaFoldDB" id="A0A3R9N9L7"/>